<name>K6V8H6_9ACTN</name>
<dbReference type="AlphaFoldDB" id="K6V8H6"/>
<dbReference type="RefSeq" id="WP_006337085.1">
    <property type="nucleotide sequence ID" value="NZ_BAHC01000182.1"/>
</dbReference>
<keyword evidence="2" id="KW-1185">Reference proteome</keyword>
<proteinExistence type="predicted"/>
<protein>
    <recommendedName>
        <fullName evidence="3">MspA family protein</fullName>
    </recommendedName>
</protein>
<evidence type="ECO:0008006" key="3">
    <source>
        <dbReference type="Google" id="ProtNLM"/>
    </source>
</evidence>
<sequence length="219" mass="21620">MKSKSVISTGVVWGVCVAAGVGVLSGIGPAAAGPLPGGAAHADLGGGTTMTARLVNEKVDVQPGNVAGIPTSRVAWVSGAVRVSVTGKAKGGVIKGGYVVGCQVNLAGAGTSGAAGVNTSTGALIGPTAGGTLTLGPGQAAYVPIIDQKNYALDADNALYTINGYQFAGKQASVAYSQEELRVNGCAGYAQARARITIQVTTPSSKSETTLWGRPFSLG</sequence>
<reference evidence="1 2" key="1">
    <citation type="submission" date="2012-08" db="EMBL/GenBank/DDBJ databases">
        <title>Whole genome shotgun sequence of Gordonia rhizosphera NBRC 16068.</title>
        <authorList>
            <person name="Takarada H."/>
            <person name="Isaki S."/>
            <person name="Hosoyama A."/>
            <person name="Tsuchikane K."/>
            <person name="Katsumata H."/>
            <person name="Baba S."/>
            <person name="Ohji S."/>
            <person name="Yamazaki S."/>
            <person name="Fujita N."/>
        </authorList>
    </citation>
    <scope>NUCLEOTIDE SEQUENCE [LARGE SCALE GENOMIC DNA]</scope>
    <source>
        <strain evidence="1 2">NBRC 16068</strain>
    </source>
</reference>
<dbReference type="EMBL" id="BAHC01000182">
    <property type="protein sequence ID" value="GAB92533.1"/>
    <property type="molecule type" value="Genomic_DNA"/>
</dbReference>
<evidence type="ECO:0000313" key="2">
    <source>
        <dbReference type="Proteomes" id="UP000008363"/>
    </source>
</evidence>
<dbReference type="Gene3D" id="2.60.40.1650">
    <property type="entry name" value="Porin MspA (Ig-like beta-sandwich domain)"/>
    <property type="match status" value="2"/>
</dbReference>
<dbReference type="eggNOG" id="ENOG5033UEF">
    <property type="taxonomic scope" value="Bacteria"/>
</dbReference>
<dbReference type="Pfam" id="PF09203">
    <property type="entry name" value="MspA"/>
    <property type="match status" value="1"/>
</dbReference>
<gene>
    <name evidence="1" type="ORF">GORHZ_182_00360</name>
</gene>
<accession>K6V8H6</accession>
<evidence type="ECO:0000313" key="1">
    <source>
        <dbReference type="EMBL" id="GAB92533.1"/>
    </source>
</evidence>
<organism evidence="1 2">
    <name type="scientific">Gordonia rhizosphera NBRC 16068</name>
    <dbReference type="NCBI Taxonomy" id="1108045"/>
    <lineage>
        <taxon>Bacteria</taxon>
        <taxon>Bacillati</taxon>
        <taxon>Actinomycetota</taxon>
        <taxon>Actinomycetes</taxon>
        <taxon>Mycobacteriales</taxon>
        <taxon>Gordoniaceae</taxon>
        <taxon>Gordonia</taxon>
    </lineage>
</organism>
<dbReference type="InterPro" id="IPR015286">
    <property type="entry name" value="Porin_fam_mycobact-type"/>
</dbReference>
<dbReference type="Proteomes" id="UP000008363">
    <property type="component" value="Unassembled WGS sequence"/>
</dbReference>
<dbReference type="OrthoDB" id="4540215at2"/>
<comment type="caution">
    <text evidence="1">The sequence shown here is derived from an EMBL/GenBank/DDBJ whole genome shotgun (WGS) entry which is preliminary data.</text>
</comment>